<feature type="transmembrane region" description="Helical" evidence="10">
    <location>
        <begin position="163"/>
        <end position="183"/>
    </location>
</feature>
<sequence length="269" mass="29478">MRLLPLFYALALCLLVAVLPSALAQSDDTPELNVITVFPNNPFNIAKNGQANRVVFNVGTREDRALKLEGITGAFLNTKKKTEGQKGYVLRNLTITPIKHLPVTTGLGKPLQVPFDFSPEFKPQDLGIEFRLIVRDEQTGKKHNVRVYTGNITVVEPERVWDLQLISVYFFLGAVVLTVIYWASKSYPGSRSLSKRQKRSAETRKAAAKSGSGSSSATAAAFGKSSVNSAVDDEWIPEAHRRRAQNAAAASSGDEGRPALKPRRSGRKN</sequence>
<proteinExistence type="inferred from homology"/>
<evidence type="ECO:0000256" key="6">
    <source>
        <dbReference type="ARBA" id="ARBA00023136"/>
    </source>
</evidence>
<feature type="compositionally biased region" description="Basic residues" evidence="9">
    <location>
        <begin position="260"/>
        <end position="269"/>
    </location>
</feature>
<keyword evidence="13" id="KW-1185">Reference proteome</keyword>
<feature type="chain" id="PRO_5006059600" evidence="11">
    <location>
        <begin position="25"/>
        <end position="269"/>
    </location>
</feature>
<protein>
    <submittedName>
        <fullName evidence="12">TRANSLOCON-ASSOCIATED PROTEIN, ALPHA SUBUNIT</fullName>
    </submittedName>
</protein>
<comment type="similarity">
    <text evidence="8">Belongs to the IRC22 family.</text>
</comment>
<dbReference type="PANTHER" id="PTHR12924:SF0">
    <property type="entry name" value="TRANSLOCON-ASSOCIATED PROTEIN SUBUNIT ALPHA"/>
    <property type="match status" value="1"/>
</dbReference>
<organism evidence="12 13">
    <name type="scientific">Ceraceosorus bombacis</name>
    <dbReference type="NCBI Taxonomy" id="401625"/>
    <lineage>
        <taxon>Eukaryota</taxon>
        <taxon>Fungi</taxon>
        <taxon>Dikarya</taxon>
        <taxon>Basidiomycota</taxon>
        <taxon>Ustilaginomycotina</taxon>
        <taxon>Exobasidiomycetes</taxon>
        <taxon>Ceraceosorales</taxon>
        <taxon>Ceraceosoraceae</taxon>
        <taxon>Ceraceosorus</taxon>
    </lineage>
</organism>
<comment type="function">
    <text evidence="7">Is probably involved in a pathway contributing to genomic integrity.</text>
</comment>
<dbReference type="GO" id="GO:0005789">
    <property type="term" value="C:endoplasmic reticulum membrane"/>
    <property type="evidence" value="ECO:0007669"/>
    <property type="project" value="UniProtKB-SubCell"/>
</dbReference>
<dbReference type="Proteomes" id="UP000054845">
    <property type="component" value="Unassembled WGS sequence"/>
</dbReference>
<evidence type="ECO:0000256" key="3">
    <source>
        <dbReference type="ARBA" id="ARBA00022729"/>
    </source>
</evidence>
<evidence type="ECO:0000313" key="13">
    <source>
        <dbReference type="Proteomes" id="UP000054845"/>
    </source>
</evidence>
<evidence type="ECO:0000256" key="2">
    <source>
        <dbReference type="ARBA" id="ARBA00022692"/>
    </source>
</evidence>
<dbReference type="Pfam" id="PF03896">
    <property type="entry name" value="TRAP_alpha"/>
    <property type="match status" value="1"/>
</dbReference>
<reference evidence="12 13" key="1">
    <citation type="submission" date="2014-09" db="EMBL/GenBank/DDBJ databases">
        <authorList>
            <person name="Magalhaes I.L.F."/>
            <person name="Oliveira U."/>
            <person name="Santos F.R."/>
            <person name="Vidigal T.H.D.A."/>
            <person name="Brescovit A.D."/>
            <person name="Santos A.J."/>
        </authorList>
    </citation>
    <scope>NUCLEOTIDE SEQUENCE [LARGE SCALE GENOMIC DNA]</scope>
</reference>
<dbReference type="PANTHER" id="PTHR12924">
    <property type="entry name" value="TRANSLOCON-ASSOCIATED PROTEIN, ALPHA SUBUNIT"/>
    <property type="match status" value="1"/>
</dbReference>
<evidence type="ECO:0000256" key="5">
    <source>
        <dbReference type="ARBA" id="ARBA00022989"/>
    </source>
</evidence>
<evidence type="ECO:0000256" key="4">
    <source>
        <dbReference type="ARBA" id="ARBA00022824"/>
    </source>
</evidence>
<evidence type="ECO:0000256" key="8">
    <source>
        <dbReference type="ARBA" id="ARBA00038311"/>
    </source>
</evidence>
<name>A0A0P1BIY5_9BASI</name>
<dbReference type="InterPro" id="IPR005595">
    <property type="entry name" value="TRAP_alpha"/>
</dbReference>
<evidence type="ECO:0000256" key="9">
    <source>
        <dbReference type="SAM" id="MobiDB-lite"/>
    </source>
</evidence>
<keyword evidence="2 10" id="KW-0812">Transmembrane</keyword>
<evidence type="ECO:0000256" key="10">
    <source>
        <dbReference type="SAM" id="Phobius"/>
    </source>
</evidence>
<feature type="region of interest" description="Disordered" evidence="9">
    <location>
        <begin position="189"/>
        <end position="269"/>
    </location>
</feature>
<dbReference type="OrthoDB" id="1926781at2759"/>
<dbReference type="EMBL" id="CCYA01000278">
    <property type="protein sequence ID" value="CEH16043.1"/>
    <property type="molecule type" value="Genomic_DNA"/>
</dbReference>
<keyword evidence="5 10" id="KW-1133">Transmembrane helix</keyword>
<evidence type="ECO:0000256" key="7">
    <source>
        <dbReference type="ARBA" id="ARBA00037565"/>
    </source>
</evidence>
<keyword evidence="6 10" id="KW-0472">Membrane</keyword>
<evidence type="ECO:0000256" key="1">
    <source>
        <dbReference type="ARBA" id="ARBA00004115"/>
    </source>
</evidence>
<keyword evidence="3 11" id="KW-0732">Signal</keyword>
<evidence type="ECO:0000256" key="11">
    <source>
        <dbReference type="SAM" id="SignalP"/>
    </source>
</evidence>
<feature type="compositionally biased region" description="Low complexity" evidence="9">
    <location>
        <begin position="208"/>
        <end position="226"/>
    </location>
</feature>
<evidence type="ECO:0000313" key="12">
    <source>
        <dbReference type="EMBL" id="CEH16043.1"/>
    </source>
</evidence>
<comment type="subcellular location">
    <subcellularLocation>
        <location evidence="1">Endoplasmic reticulum membrane</location>
        <topology evidence="1">Single-pass type I membrane protein</topology>
    </subcellularLocation>
</comment>
<dbReference type="AlphaFoldDB" id="A0A0P1BIY5"/>
<feature type="signal peptide" evidence="11">
    <location>
        <begin position="1"/>
        <end position="24"/>
    </location>
</feature>
<keyword evidence="4" id="KW-0256">Endoplasmic reticulum</keyword>
<accession>A0A0P1BIY5</accession>